<dbReference type="HOGENOM" id="CLU_024028_1_0_1"/>
<name>A0A0E0MKR1_ORYPU</name>
<dbReference type="STRING" id="4537.A0A0E0MKR1"/>
<evidence type="ECO:0000313" key="1">
    <source>
        <dbReference type="EnsemblPlants" id="OPUNC12G05900.1"/>
    </source>
</evidence>
<dbReference type="Proteomes" id="UP000026962">
    <property type="component" value="Chromosome 12"/>
</dbReference>
<dbReference type="Gramene" id="OPUNC12G05900.1">
    <property type="protein sequence ID" value="OPUNC12G05900.1"/>
    <property type="gene ID" value="OPUNC12G05900"/>
</dbReference>
<organism evidence="1">
    <name type="scientific">Oryza punctata</name>
    <name type="common">Red rice</name>
    <dbReference type="NCBI Taxonomy" id="4537"/>
    <lineage>
        <taxon>Eukaryota</taxon>
        <taxon>Viridiplantae</taxon>
        <taxon>Streptophyta</taxon>
        <taxon>Embryophyta</taxon>
        <taxon>Tracheophyta</taxon>
        <taxon>Spermatophyta</taxon>
        <taxon>Magnoliopsida</taxon>
        <taxon>Liliopsida</taxon>
        <taxon>Poales</taxon>
        <taxon>Poaceae</taxon>
        <taxon>BOP clade</taxon>
        <taxon>Oryzoideae</taxon>
        <taxon>Oryzeae</taxon>
        <taxon>Oryzinae</taxon>
        <taxon>Oryza</taxon>
    </lineage>
</organism>
<keyword evidence="2" id="KW-1185">Reference proteome</keyword>
<dbReference type="EnsemblPlants" id="OPUNC12G05900.1">
    <property type="protein sequence ID" value="OPUNC12G05900.1"/>
    <property type="gene ID" value="OPUNC12G05900"/>
</dbReference>
<sequence>MWIARPYDTKAEAFNIQGSFLHLTNRDVEHLLDLPSEGEELVEPPQTKKSELFDELKTTTKQGAHIKLSSLQEYFQTNKGTCDDNFICRFVLFVIGVFLCPTTQRYVSSAYLNLVEDLWYWEKLRADNLDPTINYTMRDKPLIQY</sequence>
<proteinExistence type="predicted"/>
<reference evidence="1" key="2">
    <citation type="submission" date="2018-05" db="EMBL/GenBank/DDBJ databases">
        <title>OpunRS2 (Oryza punctata Reference Sequence Version 2).</title>
        <authorList>
            <person name="Zhang J."/>
            <person name="Kudrna D."/>
            <person name="Lee S."/>
            <person name="Talag J."/>
            <person name="Welchert J."/>
            <person name="Wing R.A."/>
        </authorList>
    </citation>
    <scope>NUCLEOTIDE SEQUENCE [LARGE SCALE GENOMIC DNA]</scope>
</reference>
<dbReference type="AlphaFoldDB" id="A0A0E0MKR1"/>
<reference evidence="1" key="1">
    <citation type="submission" date="2015-04" db="UniProtKB">
        <authorList>
            <consortium name="EnsemblPlants"/>
        </authorList>
    </citation>
    <scope>IDENTIFICATION</scope>
</reference>
<accession>A0A0E0MKR1</accession>
<dbReference type="OMA" id="MWIARPY"/>
<protein>
    <submittedName>
        <fullName evidence="1">Uncharacterized protein</fullName>
    </submittedName>
</protein>
<evidence type="ECO:0000313" key="2">
    <source>
        <dbReference type="Proteomes" id="UP000026962"/>
    </source>
</evidence>